<organism evidence="1 2">
    <name type="scientific">Anaerotruncus colihominis DSM 17241</name>
    <dbReference type="NCBI Taxonomy" id="445972"/>
    <lineage>
        <taxon>Bacteria</taxon>
        <taxon>Bacillati</taxon>
        <taxon>Bacillota</taxon>
        <taxon>Clostridia</taxon>
        <taxon>Eubacteriales</taxon>
        <taxon>Oscillospiraceae</taxon>
        <taxon>Anaerotruncus</taxon>
    </lineage>
</organism>
<keyword evidence="2" id="KW-1185">Reference proteome</keyword>
<dbReference type="HOGENOM" id="CLU_2115883_0_0_9"/>
<evidence type="ECO:0000313" key="2">
    <source>
        <dbReference type="Proteomes" id="UP000003803"/>
    </source>
</evidence>
<reference evidence="1" key="2">
    <citation type="submission" date="2013-09" db="EMBL/GenBank/DDBJ databases">
        <title>Draft genome sequence of Anaerotruncus colihominis(DSM 17241).</title>
        <authorList>
            <person name="Sudarsanam P."/>
            <person name="Ley R."/>
            <person name="Guruge J."/>
            <person name="Turnbaugh P.J."/>
            <person name="Mahowald M."/>
            <person name="Liep D."/>
            <person name="Gordon J."/>
        </authorList>
    </citation>
    <scope>NUCLEOTIDE SEQUENCE</scope>
    <source>
        <strain evidence="1">DSM 17241</strain>
    </source>
</reference>
<gene>
    <name evidence="1" type="ORF">ANACOL_02838</name>
</gene>
<protein>
    <submittedName>
        <fullName evidence="1">Uncharacterized protein</fullName>
    </submittedName>
</protein>
<dbReference type="AlphaFoldDB" id="B0PE53"/>
<dbReference type="Proteomes" id="UP000003803">
    <property type="component" value="Unassembled WGS sequence"/>
</dbReference>
<proteinExistence type="predicted"/>
<reference evidence="1" key="1">
    <citation type="submission" date="2007-11" db="EMBL/GenBank/DDBJ databases">
        <authorList>
            <person name="Fulton L."/>
            <person name="Clifton S."/>
            <person name="Fulton B."/>
            <person name="Xu J."/>
            <person name="Minx P."/>
            <person name="Pepin K.H."/>
            <person name="Johnson M."/>
            <person name="Thiruvilangam P."/>
            <person name="Bhonagiri V."/>
            <person name="Nash W.E."/>
            <person name="Mardis E.R."/>
            <person name="Wilson R.K."/>
        </authorList>
    </citation>
    <scope>NUCLEOTIDE SEQUENCE [LARGE SCALE GENOMIC DNA]</scope>
    <source>
        <strain evidence="1">DSM 17241</strain>
    </source>
</reference>
<evidence type="ECO:0000313" key="1">
    <source>
        <dbReference type="EMBL" id="EDS10242.1"/>
    </source>
</evidence>
<accession>B0PE53</accession>
<name>B0PE53_9FIRM</name>
<dbReference type="EMBL" id="ABGD02000024">
    <property type="protein sequence ID" value="EDS10242.1"/>
    <property type="molecule type" value="Genomic_DNA"/>
</dbReference>
<sequence length="114" mass="12929">MTSIYKFKIGAILLTAKEYFEKHEHSIMGDVISGKDATSSVSNLVEDISEEAKAEIRSNRLSKAEMVNALSKANDKWNGVSRLFWDKYGFSPLAEDILKASWIEMMPELEVYFS</sequence>
<comment type="caution">
    <text evidence="1">The sequence shown here is derived from an EMBL/GenBank/DDBJ whole genome shotgun (WGS) entry which is preliminary data.</text>
</comment>